<keyword evidence="3" id="KW-1185">Reference proteome</keyword>
<name>A0ABU2FVC9_9EURY</name>
<dbReference type="Pfam" id="PF06381">
    <property type="entry name" value="Phage_portal_3"/>
    <property type="match status" value="1"/>
</dbReference>
<dbReference type="EMBL" id="JAMQOS010000010">
    <property type="protein sequence ID" value="MDS0284730.1"/>
    <property type="molecule type" value="Genomic_DNA"/>
</dbReference>
<dbReference type="Proteomes" id="UP001268864">
    <property type="component" value="Unassembled WGS sequence"/>
</dbReference>
<dbReference type="RefSeq" id="WP_310902396.1">
    <property type="nucleotide sequence ID" value="NZ_JAMQOS010000010.1"/>
</dbReference>
<proteinExistence type="predicted"/>
<organism evidence="2 3">
    <name type="scientific">Haloarcula onubensis</name>
    <dbReference type="NCBI Taxonomy" id="2950539"/>
    <lineage>
        <taxon>Archaea</taxon>
        <taxon>Methanobacteriati</taxon>
        <taxon>Methanobacteriota</taxon>
        <taxon>Stenosarchaea group</taxon>
        <taxon>Halobacteria</taxon>
        <taxon>Halobacteriales</taxon>
        <taxon>Haloarculaceae</taxon>
        <taxon>Haloarcula</taxon>
    </lineage>
</organism>
<reference evidence="2 3" key="1">
    <citation type="submission" date="2022-06" db="EMBL/GenBank/DDBJ databases">
        <title>Halomicroarcula sp. a new haloarchaeum isolate from saline soil.</title>
        <authorList>
            <person name="Strakova D."/>
            <person name="Galisteo C."/>
            <person name="Sanchez-Porro C."/>
            <person name="Ventosa A."/>
        </authorList>
    </citation>
    <scope>NUCLEOTIDE SEQUENCE [LARGE SCALE GENOMIC DNA]</scope>
    <source>
        <strain evidence="2 3">S3CR25-11</strain>
    </source>
</reference>
<protein>
    <submittedName>
        <fullName evidence="2">DUF1073 domain-containing protein</fullName>
    </submittedName>
</protein>
<dbReference type="InterPro" id="IPR024459">
    <property type="entry name" value="Acb1-like_N"/>
</dbReference>
<feature type="domain" description="Anti-CBASS protein Acb1-like N-terminal" evidence="1">
    <location>
        <begin position="57"/>
        <end position="411"/>
    </location>
</feature>
<comment type="caution">
    <text evidence="2">The sequence shown here is derived from an EMBL/GenBank/DDBJ whole genome shotgun (WGS) entry which is preliminary data.</text>
</comment>
<evidence type="ECO:0000313" key="2">
    <source>
        <dbReference type="EMBL" id="MDS0284730.1"/>
    </source>
</evidence>
<evidence type="ECO:0000259" key="1">
    <source>
        <dbReference type="Pfam" id="PF06381"/>
    </source>
</evidence>
<evidence type="ECO:0000313" key="3">
    <source>
        <dbReference type="Proteomes" id="UP001268864"/>
    </source>
</evidence>
<accession>A0ABU2FVC9</accession>
<gene>
    <name evidence="2" type="ORF">NDI86_21750</name>
</gene>
<sequence>MSDNTTDDEAYELTAEDLAGIQLRTMLADSLGKQYGGDRDLYDAFGWIKDPDIEDFYAMYLRNPYGRAVVDMPAATTWRDGPDLSDEEASGADESTEFEDDVATFVEEQRAWHYCKRADKLAGIGEFGLLVIGFADGKDLVQPVDEAKLDGDPEKDVDWLRPFSQKSVDTLRTGDATSGRWGEPIYYKLDLGDEDDQTAEASTQVWVHHSRVVHIAENLLDDEVRGTPRQEPVLNPLFDIEKTMGAAAEMAYRGADYGLAVNVDKDYDLQDGGEKMEKEMQNFIHGFSKTLQLEAADVEQIGGNDIDPTPIINPEIEALSAYTGIPQSVLKGNETGERATSEDLKEWYGKITERRTQFAGPTIVRELIDRLRKFDVVADPSGDGYELDWPALAEQSELDESEVMVNRAQIIKFVQSMLAEYGTAEVTEFIEDGEFPEVEAAGAVPELDEDDEEVEAYFQERVAESSGTPAGADD</sequence>